<dbReference type="EMBL" id="LKHP01000019">
    <property type="protein sequence ID" value="KRQ85963.1"/>
    <property type="molecule type" value="Genomic_DNA"/>
</dbReference>
<keyword evidence="2" id="KW-1185">Reference proteome</keyword>
<sequence>MKEFYLGDIVETRKEHPCGSKNWEVIRLGADIKIKCVQCGRIVMLPRSKFEKSVKKIIKSNAPDNVANE</sequence>
<evidence type="ECO:0000313" key="1">
    <source>
        <dbReference type="EMBL" id="KRQ85963.1"/>
    </source>
</evidence>
<evidence type="ECO:0008006" key="3">
    <source>
        <dbReference type="Google" id="ProtNLM"/>
    </source>
</evidence>
<name>A0A0R3JR61_CALMK</name>
<dbReference type="PANTHER" id="PTHR38455">
    <property type="entry name" value="HYPOTHETICAL CYTOSOLIC PROTEIN"/>
    <property type="match status" value="1"/>
</dbReference>
<accession>A0A0R3JR61</accession>
<dbReference type="InterPro" id="IPR009296">
    <property type="entry name" value="DUF951"/>
</dbReference>
<dbReference type="PANTHER" id="PTHR38455:SF1">
    <property type="entry name" value="DUF951 DOMAIN-CONTAINING PROTEIN"/>
    <property type="match status" value="1"/>
</dbReference>
<protein>
    <recommendedName>
        <fullName evidence="3">DUF951 domain-containing protein</fullName>
    </recommendedName>
</protein>
<dbReference type="PIRSF" id="PIRSF037263">
    <property type="entry name" value="DUF951_bac"/>
    <property type="match status" value="1"/>
</dbReference>
<proteinExistence type="predicted"/>
<organism evidence="1 2">
    <name type="scientific">Caloramator mitchellensis</name>
    <dbReference type="NCBI Taxonomy" id="908809"/>
    <lineage>
        <taxon>Bacteria</taxon>
        <taxon>Bacillati</taxon>
        <taxon>Bacillota</taxon>
        <taxon>Clostridia</taxon>
        <taxon>Eubacteriales</taxon>
        <taxon>Clostridiaceae</taxon>
        <taxon>Caloramator</taxon>
    </lineage>
</organism>
<dbReference type="STRING" id="908809.ABG79_02267"/>
<dbReference type="AlphaFoldDB" id="A0A0R3JR61"/>
<dbReference type="PATRIC" id="fig|908809.3.peg.2253"/>
<dbReference type="Pfam" id="PF06107">
    <property type="entry name" value="DUF951"/>
    <property type="match status" value="1"/>
</dbReference>
<comment type="caution">
    <text evidence="1">The sequence shown here is derived from an EMBL/GenBank/DDBJ whole genome shotgun (WGS) entry which is preliminary data.</text>
</comment>
<dbReference type="Proteomes" id="UP000052015">
    <property type="component" value="Unassembled WGS sequence"/>
</dbReference>
<evidence type="ECO:0000313" key="2">
    <source>
        <dbReference type="Proteomes" id="UP000052015"/>
    </source>
</evidence>
<gene>
    <name evidence="1" type="ORF">ABG79_02267</name>
</gene>
<reference evidence="1 2" key="1">
    <citation type="submission" date="2015-09" db="EMBL/GenBank/DDBJ databases">
        <title>Draft genome sequence of a Caloramator mitchellensis, a moderate thermophile from the Great Artesian Basin of Australia.</title>
        <authorList>
            <person name="Patel B.K."/>
        </authorList>
    </citation>
    <scope>NUCLEOTIDE SEQUENCE [LARGE SCALE GENOMIC DNA]</scope>
    <source>
        <strain evidence="1 2">VF08</strain>
    </source>
</reference>